<proteinExistence type="predicted"/>
<sequence>MQSITELRAACAALPHSHETFPFDMTTLVFKVGGAGAKMYALTDVQGDPVTVSLKVTPERGEELRAAFPAVTPGYHLNKRHWITVTLDGRVPDGLLRELIVGSHALVVRGMTRAQRAELNL</sequence>
<protein>
    <submittedName>
        <fullName evidence="1">MmcQ-like protein</fullName>
    </submittedName>
</protein>
<dbReference type="OrthoDB" id="9789813at2"/>
<dbReference type="RefSeq" id="WP_088246979.1">
    <property type="nucleotide sequence ID" value="NZ_BNAM01000005.1"/>
</dbReference>
<dbReference type="Pfam" id="PF04237">
    <property type="entry name" value="YjbR"/>
    <property type="match status" value="1"/>
</dbReference>
<dbReference type="Proteomes" id="UP000197208">
    <property type="component" value="Unassembled WGS sequence"/>
</dbReference>
<dbReference type="Gene3D" id="3.90.1150.30">
    <property type="match status" value="1"/>
</dbReference>
<dbReference type="PANTHER" id="PTHR35145:SF1">
    <property type="entry name" value="CYTOPLASMIC PROTEIN"/>
    <property type="match status" value="1"/>
</dbReference>
<accession>A0A246BSW7</accession>
<comment type="caution">
    <text evidence="1">The sequence shown here is derived from an EMBL/GenBank/DDBJ whole genome shotgun (WGS) entry which is preliminary data.</text>
</comment>
<evidence type="ECO:0000313" key="2">
    <source>
        <dbReference type="Proteomes" id="UP000197208"/>
    </source>
</evidence>
<evidence type="ECO:0000313" key="1">
    <source>
        <dbReference type="EMBL" id="OWL98282.1"/>
    </source>
</evidence>
<organism evidence="1 2">
    <name type="scientific">Deinococcus indicus</name>
    <dbReference type="NCBI Taxonomy" id="223556"/>
    <lineage>
        <taxon>Bacteria</taxon>
        <taxon>Thermotogati</taxon>
        <taxon>Deinococcota</taxon>
        <taxon>Deinococci</taxon>
        <taxon>Deinococcales</taxon>
        <taxon>Deinococcaceae</taxon>
        <taxon>Deinococcus</taxon>
    </lineage>
</organism>
<dbReference type="PANTHER" id="PTHR35145">
    <property type="entry name" value="CYTOPLASMIC PROTEIN-RELATED"/>
    <property type="match status" value="1"/>
</dbReference>
<dbReference type="InterPro" id="IPR038056">
    <property type="entry name" value="YjbR-like_sf"/>
</dbReference>
<dbReference type="InterPro" id="IPR007351">
    <property type="entry name" value="YjbR"/>
</dbReference>
<dbReference type="InterPro" id="IPR058532">
    <property type="entry name" value="YjbR/MT2646/Rv2570-like"/>
</dbReference>
<dbReference type="SUPFAM" id="SSF142906">
    <property type="entry name" value="YjbR-like"/>
    <property type="match status" value="1"/>
</dbReference>
<reference evidence="1 2" key="1">
    <citation type="submission" date="2017-05" db="EMBL/GenBank/DDBJ databases">
        <title>De novo genome assembly of Deniococcus indicus strain DR1.</title>
        <authorList>
            <person name="Chauhan D."/>
            <person name="Yennamalli R.M."/>
            <person name="Priyadarshini R."/>
        </authorList>
    </citation>
    <scope>NUCLEOTIDE SEQUENCE [LARGE SCALE GENOMIC DNA]</scope>
    <source>
        <strain evidence="1 2">DR1</strain>
    </source>
</reference>
<dbReference type="AlphaFoldDB" id="A0A246BSW7"/>
<dbReference type="EMBL" id="NHMK01000008">
    <property type="protein sequence ID" value="OWL98282.1"/>
    <property type="molecule type" value="Genomic_DNA"/>
</dbReference>
<keyword evidence="2" id="KW-1185">Reference proteome</keyword>
<name>A0A246BSW7_9DEIO</name>
<gene>
    <name evidence="1" type="ORF">CBQ26_02240</name>
</gene>